<feature type="domain" description="DAGKc" evidence="13">
    <location>
        <begin position="1"/>
        <end position="130"/>
    </location>
</feature>
<keyword evidence="8" id="KW-0067">ATP-binding</keyword>
<dbReference type="GO" id="GO:0004143">
    <property type="term" value="F:ATP-dependent diacylglycerol kinase activity"/>
    <property type="evidence" value="ECO:0007669"/>
    <property type="project" value="TreeGrafter"/>
</dbReference>
<evidence type="ECO:0000256" key="2">
    <source>
        <dbReference type="ARBA" id="ARBA00005983"/>
    </source>
</evidence>
<evidence type="ECO:0000256" key="12">
    <source>
        <dbReference type="ARBA" id="ARBA00023264"/>
    </source>
</evidence>
<dbReference type="PANTHER" id="PTHR12358:SF106">
    <property type="entry name" value="LIPID KINASE YEGS"/>
    <property type="match status" value="1"/>
</dbReference>
<evidence type="ECO:0000256" key="9">
    <source>
        <dbReference type="ARBA" id="ARBA00022842"/>
    </source>
</evidence>
<dbReference type="RefSeq" id="WP_154621401.1">
    <property type="nucleotide sequence ID" value="NZ_VUNL01000013.1"/>
</dbReference>
<dbReference type="GO" id="GO:0005524">
    <property type="term" value="F:ATP binding"/>
    <property type="evidence" value="ECO:0007669"/>
    <property type="project" value="UniProtKB-KW"/>
</dbReference>
<protein>
    <submittedName>
        <fullName evidence="14">YegS/Rv2252/BmrU family lipid kinase</fullName>
    </submittedName>
</protein>
<dbReference type="GO" id="GO:0046872">
    <property type="term" value="F:metal ion binding"/>
    <property type="evidence" value="ECO:0007669"/>
    <property type="project" value="UniProtKB-KW"/>
</dbReference>
<keyword evidence="3" id="KW-0444">Lipid biosynthesis</keyword>
<evidence type="ECO:0000256" key="1">
    <source>
        <dbReference type="ARBA" id="ARBA00001946"/>
    </source>
</evidence>
<keyword evidence="10" id="KW-0443">Lipid metabolism</keyword>
<dbReference type="InterPro" id="IPR016064">
    <property type="entry name" value="NAD/diacylglycerol_kinase_sf"/>
</dbReference>
<dbReference type="Proteomes" id="UP000430222">
    <property type="component" value="Unassembled WGS sequence"/>
</dbReference>
<comment type="similarity">
    <text evidence="2">Belongs to the diacylglycerol/lipid kinase family.</text>
</comment>
<dbReference type="InterPro" id="IPR001206">
    <property type="entry name" value="Diacylglycerol_kinase_cat_dom"/>
</dbReference>
<dbReference type="GO" id="GO:0008654">
    <property type="term" value="P:phospholipid biosynthetic process"/>
    <property type="evidence" value="ECO:0007669"/>
    <property type="project" value="UniProtKB-KW"/>
</dbReference>
<comment type="caution">
    <text evidence="14">The sequence shown here is derived from an EMBL/GenBank/DDBJ whole genome shotgun (WGS) entry which is preliminary data.</text>
</comment>
<evidence type="ECO:0000313" key="14">
    <source>
        <dbReference type="EMBL" id="MSV25640.1"/>
    </source>
</evidence>
<accession>A0A6I2UZX7</accession>
<dbReference type="PANTHER" id="PTHR12358">
    <property type="entry name" value="SPHINGOSINE KINASE"/>
    <property type="match status" value="1"/>
</dbReference>
<dbReference type="Gene3D" id="3.40.50.10330">
    <property type="entry name" value="Probable inorganic polyphosphate/atp-NAD kinase, domain 1"/>
    <property type="match status" value="1"/>
</dbReference>
<evidence type="ECO:0000256" key="7">
    <source>
        <dbReference type="ARBA" id="ARBA00022777"/>
    </source>
</evidence>
<evidence type="ECO:0000259" key="13">
    <source>
        <dbReference type="PROSITE" id="PS50146"/>
    </source>
</evidence>
<dbReference type="GO" id="GO:0005886">
    <property type="term" value="C:plasma membrane"/>
    <property type="evidence" value="ECO:0007669"/>
    <property type="project" value="TreeGrafter"/>
</dbReference>
<dbReference type="InterPro" id="IPR050187">
    <property type="entry name" value="Lipid_Phosphate_FormReg"/>
</dbReference>
<dbReference type="NCBIfam" id="TIGR00147">
    <property type="entry name" value="YegS/Rv2252/BmrU family lipid kinase"/>
    <property type="match status" value="1"/>
</dbReference>
<evidence type="ECO:0000256" key="5">
    <source>
        <dbReference type="ARBA" id="ARBA00022723"/>
    </source>
</evidence>
<keyword evidence="11" id="KW-0594">Phospholipid biosynthesis</keyword>
<dbReference type="AlphaFoldDB" id="A0A6I2UZX7"/>
<dbReference type="SMART" id="SM00046">
    <property type="entry name" value="DAGKc"/>
    <property type="match status" value="1"/>
</dbReference>
<dbReference type="Gene3D" id="2.60.200.40">
    <property type="match status" value="1"/>
</dbReference>
<evidence type="ECO:0000256" key="11">
    <source>
        <dbReference type="ARBA" id="ARBA00023209"/>
    </source>
</evidence>
<keyword evidence="6" id="KW-0547">Nucleotide-binding</keyword>
<keyword evidence="5" id="KW-0479">Metal-binding</keyword>
<dbReference type="InterPro" id="IPR045540">
    <property type="entry name" value="YegS/DAGK_C"/>
</dbReference>
<proteinExistence type="inferred from homology"/>
<dbReference type="EMBL" id="VUNL01000013">
    <property type="protein sequence ID" value="MSV25640.1"/>
    <property type="molecule type" value="Genomic_DNA"/>
</dbReference>
<gene>
    <name evidence="14" type="ORF">FYJ78_10780</name>
</gene>
<reference evidence="14 15" key="1">
    <citation type="submission" date="2019-08" db="EMBL/GenBank/DDBJ databases">
        <title>In-depth cultivation of the pig gut microbiome towards novel bacterial diversity and tailored functional studies.</title>
        <authorList>
            <person name="Wylensek D."/>
            <person name="Hitch T.C.A."/>
            <person name="Clavel T."/>
        </authorList>
    </citation>
    <scope>NUCLEOTIDE SEQUENCE [LARGE SCALE GENOMIC DNA]</scope>
    <source>
        <strain evidence="15">WCA-380-WT-3B3</strain>
    </source>
</reference>
<keyword evidence="9" id="KW-0460">Magnesium</keyword>
<evidence type="ECO:0000256" key="6">
    <source>
        <dbReference type="ARBA" id="ARBA00022741"/>
    </source>
</evidence>
<keyword evidence="15" id="KW-1185">Reference proteome</keyword>
<dbReference type="Pfam" id="PF00781">
    <property type="entry name" value="DAGK_cat"/>
    <property type="match status" value="1"/>
</dbReference>
<evidence type="ECO:0000313" key="15">
    <source>
        <dbReference type="Proteomes" id="UP000430222"/>
    </source>
</evidence>
<evidence type="ECO:0000256" key="10">
    <source>
        <dbReference type="ARBA" id="ARBA00023098"/>
    </source>
</evidence>
<evidence type="ECO:0000256" key="3">
    <source>
        <dbReference type="ARBA" id="ARBA00022516"/>
    </source>
</evidence>
<evidence type="ECO:0000256" key="4">
    <source>
        <dbReference type="ARBA" id="ARBA00022679"/>
    </source>
</evidence>
<keyword evidence="12" id="KW-1208">Phospholipid metabolism</keyword>
<sequence>MKKLVLFYNPVSGHAAFKNKLDWMIEAFQRRGILLLLYRTKKEGNEEFASFVRAVQPDGILAAGGDGTVHECVNLMVRHGLNIPIGIIGSGTSNDFATYLKINEDMERYFDCIADGKTKRMDLGRVGETYFINVASAGMMTGIAHEVDARLKNALGKMAYYIRGIGELPKFHAVPLRISADERRYELEAFLFVVINSAVVGSMRNVARDVSVTDGKLDLLAIRKCGLPSLMSITADLIAGRPVSEKEQVLHLQAADFYIESAEPMESDLDGEAGPMLPLRIETVPAAISVFYEG</sequence>
<keyword evidence="4" id="KW-0808">Transferase</keyword>
<organism evidence="14 15">
    <name type="scientific">Selenomonas montiformis</name>
    <dbReference type="NCBI Taxonomy" id="2652285"/>
    <lineage>
        <taxon>Bacteria</taxon>
        <taxon>Bacillati</taxon>
        <taxon>Bacillota</taxon>
        <taxon>Negativicutes</taxon>
        <taxon>Selenomonadales</taxon>
        <taxon>Selenomonadaceae</taxon>
        <taxon>Selenomonas</taxon>
    </lineage>
</organism>
<evidence type="ECO:0000256" key="8">
    <source>
        <dbReference type="ARBA" id="ARBA00022840"/>
    </source>
</evidence>
<dbReference type="InterPro" id="IPR017438">
    <property type="entry name" value="ATP-NAD_kinase_N"/>
</dbReference>
<dbReference type="PROSITE" id="PS50146">
    <property type="entry name" value="DAGK"/>
    <property type="match status" value="1"/>
</dbReference>
<comment type="cofactor">
    <cofactor evidence="1">
        <name>Mg(2+)</name>
        <dbReference type="ChEBI" id="CHEBI:18420"/>
    </cofactor>
</comment>
<dbReference type="Pfam" id="PF19279">
    <property type="entry name" value="YegS_C"/>
    <property type="match status" value="1"/>
</dbReference>
<name>A0A6I2UZX7_9FIRM</name>
<dbReference type="InterPro" id="IPR005218">
    <property type="entry name" value="Diacylglycerol/lipid_kinase"/>
</dbReference>
<dbReference type="SUPFAM" id="SSF111331">
    <property type="entry name" value="NAD kinase/diacylglycerol kinase-like"/>
    <property type="match status" value="1"/>
</dbReference>
<keyword evidence="7 14" id="KW-0418">Kinase</keyword>